<dbReference type="PANTHER" id="PTHR46847:SF1">
    <property type="entry name" value="D-ALLOSE-BINDING PERIPLASMIC PROTEIN-RELATED"/>
    <property type="match status" value="1"/>
</dbReference>
<comment type="similarity">
    <text evidence="2">Belongs to the bacterial solute-binding protein 2 family.</text>
</comment>
<dbReference type="EMBL" id="WHOS01000006">
    <property type="protein sequence ID" value="NUA99091.1"/>
    <property type="molecule type" value="Genomic_DNA"/>
</dbReference>
<feature type="domain" description="Periplasmic binding protein" evidence="4">
    <location>
        <begin position="55"/>
        <end position="316"/>
    </location>
</feature>
<dbReference type="Pfam" id="PF13407">
    <property type="entry name" value="Peripla_BP_4"/>
    <property type="match status" value="1"/>
</dbReference>
<evidence type="ECO:0000256" key="2">
    <source>
        <dbReference type="ARBA" id="ARBA00007639"/>
    </source>
</evidence>
<proteinExistence type="inferred from homology"/>
<dbReference type="Proteomes" id="UP000605086">
    <property type="component" value="Unassembled WGS sequence"/>
</dbReference>
<comment type="subcellular location">
    <subcellularLocation>
        <location evidence="1">Cell envelope</location>
    </subcellularLocation>
</comment>
<evidence type="ECO:0000259" key="4">
    <source>
        <dbReference type="Pfam" id="PF13407"/>
    </source>
</evidence>
<sequence length="337" mass="36807">MSWLNRRIWRTSLLLVALSLLGVGLYVYVMGPGWRAELQSAQAATAARPPHRPRVALVMKTLTSPFFVAMEKGARRAETEFGVELLVRTAAQETSVEQQIAIVDQLTRSQVDALVIAPSDSYGLVPVLRKTQELGIVVINVDNPLDPNFSRKQGLVDVPVITVDNTKAAYAAAKELVQYVKEPTEAAIIEGFRNAANAEARRRGALQAFEENPNITVVASEPANWKIDEAFQVAQSLFSRHPGIRILFCANDMMALGALHHLETGHIASVKVAGYDGLDEAKQAIRAGTLSVSIDQQAEQQGFLGVAYAVRALNGERLPPETILETRPITIRTLDAH</sequence>
<evidence type="ECO:0000256" key="1">
    <source>
        <dbReference type="ARBA" id="ARBA00004196"/>
    </source>
</evidence>
<dbReference type="InterPro" id="IPR028082">
    <property type="entry name" value="Peripla_BP_I"/>
</dbReference>
<dbReference type="RefSeq" id="WP_174470406.1">
    <property type="nucleotide sequence ID" value="NZ_JAGINN010000036.1"/>
</dbReference>
<reference evidence="5 6" key="1">
    <citation type="submission" date="2019-10" db="EMBL/GenBank/DDBJ databases">
        <title>Genome sequence of Azospirillum melinis.</title>
        <authorList>
            <person name="Ambrosini A."/>
            <person name="Sant'Anna F.H."/>
            <person name="Cassan F.D."/>
            <person name="Souza E.M."/>
            <person name="Passaglia L.M.P."/>
        </authorList>
    </citation>
    <scope>NUCLEOTIDE SEQUENCE [LARGE SCALE GENOMIC DNA]</scope>
    <source>
        <strain evidence="5 6">TMCY0552</strain>
    </source>
</reference>
<evidence type="ECO:0000256" key="3">
    <source>
        <dbReference type="ARBA" id="ARBA00022729"/>
    </source>
</evidence>
<keyword evidence="6" id="KW-1185">Reference proteome</keyword>
<accession>A0ABX2KEL1</accession>
<dbReference type="Gene3D" id="3.40.50.2300">
    <property type="match status" value="2"/>
</dbReference>
<comment type="caution">
    <text evidence="5">The sequence shown here is derived from an EMBL/GenBank/DDBJ whole genome shotgun (WGS) entry which is preliminary data.</text>
</comment>
<evidence type="ECO:0000313" key="6">
    <source>
        <dbReference type="Proteomes" id="UP000605086"/>
    </source>
</evidence>
<gene>
    <name evidence="5" type="ORF">GBZ48_07310</name>
</gene>
<protein>
    <submittedName>
        <fullName evidence="5">Substrate-binding domain-containing protein</fullName>
    </submittedName>
</protein>
<dbReference type="InterPro" id="IPR025997">
    <property type="entry name" value="SBP_2_dom"/>
</dbReference>
<dbReference type="PANTHER" id="PTHR46847">
    <property type="entry name" value="D-ALLOSE-BINDING PERIPLASMIC PROTEIN-RELATED"/>
    <property type="match status" value="1"/>
</dbReference>
<dbReference type="SUPFAM" id="SSF53822">
    <property type="entry name" value="Periplasmic binding protein-like I"/>
    <property type="match status" value="1"/>
</dbReference>
<keyword evidence="3" id="KW-0732">Signal</keyword>
<organism evidence="5 6">
    <name type="scientific">Azospirillum melinis</name>
    <dbReference type="NCBI Taxonomy" id="328839"/>
    <lineage>
        <taxon>Bacteria</taxon>
        <taxon>Pseudomonadati</taxon>
        <taxon>Pseudomonadota</taxon>
        <taxon>Alphaproteobacteria</taxon>
        <taxon>Rhodospirillales</taxon>
        <taxon>Azospirillaceae</taxon>
        <taxon>Azospirillum</taxon>
    </lineage>
</organism>
<name>A0ABX2KEL1_9PROT</name>
<evidence type="ECO:0000313" key="5">
    <source>
        <dbReference type="EMBL" id="NUA99091.1"/>
    </source>
</evidence>